<dbReference type="InterPro" id="IPR012337">
    <property type="entry name" value="RNaseH-like_sf"/>
</dbReference>
<reference evidence="3" key="1">
    <citation type="journal article" date="2019" name="Database">
        <title>The radish genome database (RadishGD): an integrated information resource for radish genomics.</title>
        <authorList>
            <person name="Yu H.J."/>
            <person name="Baek S."/>
            <person name="Lee Y.J."/>
            <person name="Cho A."/>
            <person name="Mun J.H."/>
        </authorList>
    </citation>
    <scope>NUCLEOTIDE SEQUENCE [LARGE SCALE GENOMIC DNA]</scope>
    <source>
        <strain evidence="3">cv. WK10039</strain>
    </source>
</reference>
<dbReference type="GeneID" id="108834657"/>
<dbReference type="InterPro" id="IPR002156">
    <property type="entry name" value="RNaseH_domain"/>
</dbReference>
<dbReference type="KEGG" id="rsz:108834657"/>
<reference evidence="4" key="2">
    <citation type="submission" date="2025-08" db="UniProtKB">
        <authorList>
            <consortium name="RefSeq"/>
        </authorList>
    </citation>
    <scope>IDENTIFICATION</scope>
    <source>
        <tissue evidence="4">Leaf</tissue>
    </source>
</reference>
<dbReference type="Gene3D" id="3.30.420.10">
    <property type="entry name" value="Ribonuclease H-like superfamily/Ribonuclease H"/>
    <property type="match status" value="1"/>
</dbReference>
<feature type="domain" description="Reverse transcriptase zinc-binding" evidence="2">
    <location>
        <begin position="10"/>
        <end position="82"/>
    </location>
</feature>
<protein>
    <submittedName>
        <fullName evidence="4">Uncharacterized protein LOC108834657</fullName>
    </submittedName>
</protein>
<dbReference type="InterPro" id="IPR044730">
    <property type="entry name" value="RNase_H-like_dom_plant"/>
</dbReference>
<dbReference type="GO" id="GO:0003676">
    <property type="term" value="F:nucleic acid binding"/>
    <property type="evidence" value="ECO:0007669"/>
    <property type="project" value="InterPro"/>
</dbReference>
<dbReference type="InterPro" id="IPR026960">
    <property type="entry name" value="RVT-Znf"/>
</dbReference>
<dbReference type="PANTHER" id="PTHR34146:SF11">
    <property type="entry name" value="RIBONUCLEASE H-LIKE SUPERFAMILY PROTEIN"/>
    <property type="match status" value="1"/>
</dbReference>
<name>A0A6J0LTA8_RAPSA</name>
<dbReference type="CDD" id="cd06222">
    <property type="entry name" value="RNase_H_like"/>
    <property type="match status" value="1"/>
</dbReference>
<dbReference type="GO" id="GO:0004523">
    <property type="term" value="F:RNA-DNA hybrid ribonuclease activity"/>
    <property type="evidence" value="ECO:0007669"/>
    <property type="project" value="InterPro"/>
</dbReference>
<dbReference type="InterPro" id="IPR036397">
    <property type="entry name" value="RNaseH_sf"/>
</dbReference>
<accession>A0A6J0LTA8</accession>
<dbReference type="Proteomes" id="UP000504610">
    <property type="component" value="Chromosome 2"/>
</dbReference>
<dbReference type="AlphaFoldDB" id="A0A6J0LTA8"/>
<proteinExistence type="predicted"/>
<evidence type="ECO:0000313" key="4">
    <source>
        <dbReference type="RefSeq" id="XP_018463485.1"/>
    </source>
</evidence>
<evidence type="ECO:0000259" key="1">
    <source>
        <dbReference type="Pfam" id="PF13456"/>
    </source>
</evidence>
<gene>
    <name evidence="4" type="primary">LOC108834657</name>
</gene>
<dbReference type="RefSeq" id="XP_018463485.1">
    <property type="nucleotide sequence ID" value="XM_018607983.1"/>
</dbReference>
<sequence>MAIAEKHEAQQQTPNLDWMKHIWSVKTSPKIKDFLWKVANKAIPVSANLERRGLPAFACKKCGGVEDDLHVFLLCPFARNVWELAPLMEGPEQTLPALDIFLYLANKMIVLPPVGLYIPLWPWILWHLWKARNKLIFDNRSFTGEEVLLKAIKDAKEWQSAQVEGVATQQQLTQRRNHSMIPQHLTGNICHVDAAWRQETETCGIGGVFSGPNLPSPPIISYSRRFITSALMAEALAVRSAVMLAASSNIQSLTILSDSQVLISLLKTKDSRPALYGIMSDIYHLSRLFQSIIFRFVPRLENREADHVAKSALIATIVPPCGE</sequence>
<evidence type="ECO:0000259" key="2">
    <source>
        <dbReference type="Pfam" id="PF13966"/>
    </source>
</evidence>
<organism evidence="3 4">
    <name type="scientific">Raphanus sativus</name>
    <name type="common">Radish</name>
    <name type="synonym">Raphanus raphanistrum var. sativus</name>
    <dbReference type="NCBI Taxonomy" id="3726"/>
    <lineage>
        <taxon>Eukaryota</taxon>
        <taxon>Viridiplantae</taxon>
        <taxon>Streptophyta</taxon>
        <taxon>Embryophyta</taxon>
        <taxon>Tracheophyta</taxon>
        <taxon>Spermatophyta</taxon>
        <taxon>Magnoliopsida</taxon>
        <taxon>eudicotyledons</taxon>
        <taxon>Gunneridae</taxon>
        <taxon>Pentapetalae</taxon>
        <taxon>rosids</taxon>
        <taxon>malvids</taxon>
        <taxon>Brassicales</taxon>
        <taxon>Brassicaceae</taxon>
        <taxon>Brassiceae</taxon>
        <taxon>Raphanus</taxon>
    </lineage>
</organism>
<dbReference type="OrthoDB" id="1112926at2759"/>
<dbReference type="SUPFAM" id="SSF53098">
    <property type="entry name" value="Ribonuclease H-like"/>
    <property type="match status" value="1"/>
</dbReference>
<keyword evidence="3" id="KW-1185">Reference proteome</keyword>
<dbReference type="Pfam" id="PF13456">
    <property type="entry name" value="RVT_3"/>
    <property type="match status" value="1"/>
</dbReference>
<evidence type="ECO:0000313" key="3">
    <source>
        <dbReference type="Proteomes" id="UP000504610"/>
    </source>
</evidence>
<feature type="domain" description="RNase H type-1" evidence="1">
    <location>
        <begin position="192"/>
        <end position="312"/>
    </location>
</feature>
<dbReference type="Pfam" id="PF13966">
    <property type="entry name" value="zf-RVT"/>
    <property type="match status" value="1"/>
</dbReference>
<dbReference type="PANTHER" id="PTHR34146">
    <property type="entry name" value="POLYNUCLEOTIDYL TRANSFERASE, RIBONUCLEASE H-LIKE SUPERFAMILY PROTEIN-RELATED"/>
    <property type="match status" value="1"/>
</dbReference>